<feature type="transmembrane region" description="Helical" evidence="7">
    <location>
        <begin position="287"/>
        <end position="311"/>
    </location>
</feature>
<feature type="transmembrane region" description="Helical" evidence="7">
    <location>
        <begin position="38"/>
        <end position="60"/>
    </location>
</feature>
<keyword evidence="4 7" id="KW-0812">Transmembrane</keyword>
<keyword evidence="5 7" id="KW-1133">Transmembrane helix</keyword>
<feature type="transmembrane region" description="Helical" evidence="7">
    <location>
        <begin position="341"/>
        <end position="363"/>
    </location>
</feature>
<dbReference type="RefSeq" id="WP_015362651.1">
    <property type="nucleotide sequence ID" value="NZ_QKZR01000002.1"/>
</dbReference>
<evidence type="ECO:0000259" key="8">
    <source>
        <dbReference type="Pfam" id="PF02687"/>
    </source>
</evidence>
<organism evidence="10 11">
    <name type="scientific">Nonlabens dokdonensis</name>
    <dbReference type="NCBI Taxonomy" id="328515"/>
    <lineage>
        <taxon>Bacteria</taxon>
        <taxon>Pseudomonadati</taxon>
        <taxon>Bacteroidota</taxon>
        <taxon>Flavobacteriia</taxon>
        <taxon>Flavobacteriales</taxon>
        <taxon>Flavobacteriaceae</taxon>
        <taxon>Nonlabens</taxon>
    </lineage>
</organism>
<dbReference type="PANTHER" id="PTHR30489">
    <property type="entry name" value="LIPOPROTEIN-RELEASING SYSTEM TRANSMEMBRANE PROTEIN LOLE"/>
    <property type="match status" value="1"/>
</dbReference>
<feature type="domain" description="ABC3 transporter permease C-terminal" evidence="8">
    <location>
        <begin position="290"/>
        <end position="414"/>
    </location>
</feature>
<proteinExistence type="inferred from homology"/>
<evidence type="ECO:0000259" key="9">
    <source>
        <dbReference type="Pfam" id="PF12704"/>
    </source>
</evidence>
<comment type="caution">
    <text evidence="10">The sequence shown here is derived from an EMBL/GenBank/DDBJ whole genome shotgun (WGS) entry which is preliminary data.</text>
</comment>
<keyword evidence="10" id="KW-0449">Lipoprotein</keyword>
<evidence type="ECO:0000313" key="10">
    <source>
        <dbReference type="EMBL" id="PZX41112.1"/>
    </source>
</evidence>
<protein>
    <submittedName>
        <fullName evidence="10">Lipoprotein-releasing system permease protein</fullName>
    </submittedName>
</protein>
<dbReference type="Proteomes" id="UP000248584">
    <property type="component" value="Unassembled WGS sequence"/>
</dbReference>
<comment type="subcellular location">
    <subcellularLocation>
        <location evidence="1">Cell membrane</location>
        <topology evidence="1">Multi-pass membrane protein</topology>
    </subcellularLocation>
</comment>
<dbReference type="EMBL" id="QKZR01000002">
    <property type="protein sequence ID" value="PZX41112.1"/>
    <property type="molecule type" value="Genomic_DNA"/>
</dbReference>
<dbReference type="InterPro" id="IPR051447">
    <property type="entry name" value="Lipoprotein-release_system"/>
</dbReference>
<dbReference type="Pfam" id="PF12704">
    <property type="entry name" value="MacB_PCD"/>
    <property type="match status" value="1"/>
</dbReference>
<evidence type="ECO:0000313" key="11">
    <source>
        <dbReference type="Proteomes" id="UP000248584"/>
    </source>
</evidence>
<gene>
    <name evidence="10" type="ORF">LX97_01894</name>
</gene>
<evidence type="ECO:0000256" key="1">
    <source>
        <dbReference type="ARBA" id="ARBA00004651"/>
    </source>
</evidence>
<dbReference type="PANTHER" id="PTHR30489:SF0">
    <property type="entry name" value="LIPOPROTEIN-RELEASING SYSTEM TRANSMEMBRANE PROTEIN LOLE"/>
    <property type="match status" value="1"/>
</dbReference>
<evidence type="ECO:0000256" key="7">
    <source>
        <dbReference type="SAM" id="Phobius"/>
    </source>
</evidence>
<reference evidence="10 11" key="1">
    <citation type="submission" date="2018-06" db="EMBL/GenBank/DDBJ databases">
        <title>Genomic Encyclopedia of Archaeal and Bacterial Type Strains, Phase II (KMG-II): from individual species to whole genera.</title>
        <authorList>
            <person name="Goeker M."/>
        </authorList>
    </citation>
    <scope>NUCLEOTIDE SEQUENCE [LARGE SCALE GENOMIC DNA]</scope>
    <source>
        <strain evidence="10 11">DSM 17205</strain>
    </source>
</reference>
<dbReference type="InterPro" id="IPR003838">
    <property type="entry name" value="ABC3_permease_C"/>
</dbReference>
<feature type="domain" description="MacB-like periplasmic core" evidence="9">
    <location>
        <begin position="38"/>
        <end position="228"/>
    </location>
</feature>
<dbReference type="Pfam" id="PF02687">
    <property type="entry name" value="FtsX"/>
    <property type="match status" value="1"/>
</dbReference>
<dbReference type="InterPro" id="IPR025857">
    <property type="entry name" value="MacB_PCD"/>
</dbReference>
<feature type="transmembrane region" description="Helical" evidence="7">
    <location>
        <begin position="383"/>
        <end position="409"/>
    </location>
</feature>
<evidence type="ECO:0000256" key="4">
    <source>
        <dbReference type="ARBA" id="ARBA00022692"/>
    </source>
</evidence>
<comment type="similarity">
    <text evidence="2">Belongs to the ABC-4 integral membrane protein family. LolC/E subfamily.</text>
</comment>
<name>A0ABX5PYX8_9FLAO</name>
<sequence>MVYLNIELEKVNLEYFIAKRVQSSTSYKNSVSAPIIKIAIAAIAIGIIVMLIAIATGVGLQKKIKEKVSAFNGHVSVSLFDRNNSITTIKPISNNQDFYPDFTAVPEVSHIQAVATKGGMIRTATDFEGIILKGVGNDYDWQYLKGFLLEGALPDVSLEKTSSDILISDDIAARLQLKVGEQAPTYFMNANGQEPIARFFKVSGIYDSGLEEYDSKFIIGDIRNIQRINKWEEDQIGKFEIFIDDFDRLNEIGRAIQLNTPSELNATTIEQELPAIFQWLALLDGNIFGIIGIILIVGIINMITALLVLILDRTNMIGVLKSLGASNWTVRKIFLYNAMNLVLKGLIIGNAVGLGLIAIQYYFSPLTLDPQSYHVTEMPVYISLWHVLALNLGTFAVCLLALIIPTLIVSKISPVKAMRFE</sequence>
<keyword evidence="3" id="KW-1003">Cell membrane</keyword>
<evidence type="ECO:0000256" key="3">
    <source>
        <dbReference type="ARBA" id="ARBA00022475"/>
    </source>
</evidence>
<accession>A0ABX5PYX8</accession>
<keyword evidence="11" id="KW-1185">Reference proteome</keyword>
<keyword evidence="6 7" id="KW-0472">Membrane</keyword>
<evidence type="ECO:0000256" key="5">
    <source>
        <dbReference type="ARBA" id="ARBA00022989"/>
    </source>
</evidence>
<evidence type="ECO:0000256" key="6">
    <source>
        <dbReference type="ARBA" id="ARBA00023136"/>
    </source>
</evidence>
<evidence type="ECO:0000256" key="2">
    <source>
        <dbReference type="ARBA" id="ARBA00005236"/>
    </source>
</evidence>